<keyword evidence="2" id="KW-0812">Transmembrane</keyword>
<keyword evidence="2" id="KW-0564">Palmitate</keyword>
<dbReference type="InterPro" id="IPR003423">
    <property type="entry name" value="OMP_efflux"/>
</dbReference>
<evidence type="ECO:0000313" key="4">
    <source>
        <dbReference type="Proteomes" id="UP001267878"/>
    </source>
</evidence>
<dbReference type="InterPro" id="IPR010131">
    <property type="entry name" value="MdtP/NodT-like"/>
</dbReference>
<protein>
    <submittedName>
        <fullName evidence="3">Multidrug efflux system outer membrane protein</fullName>
    </submittedName>
</protein>
<keyword evidence="4" id="KW-1185">Reference proteome</keyword>
<evidence type="ECO:0000256" key="1">
    <source>
        <dbReference type="ARBA" id="ARBA00007613"/>
    </source>
</evidence>
<keyword evidence="2" id="KW-0449">Lipoprotein</keyword>
<comment type="similarity">
    <text evidence="1 2">Belongs to the outer membrane factor (OMF) (TC 1.B.17) family.</text>
</comment>
<dbReference type="RefSeq" id="WP_310052705.1">
    <property type="nucleotide sequence ID" value="NZ_JAVDVW010000001.1"/>
</dbReference>
<dbReference type="Proteomes" id="UP001267878">
    <property type="component" value="Unassembled WGS sequence"/>
</dbReference>
<evidence type="ECO:0000313" key="3">
    <source>
        <dbReference type="EMBL" id="MDR7098669.1"/>
    </source>
</evidence>
<dbReference type="PANTHER" id="PTHR30203">
    <property type="entry name" value="OUTER MEMBRANE CATION EFFLUX PROTEIN"/>
    <property type="match status" value="1"/>
</dbReference>
<dbReference type="EMBL" id="JAVDVW010000001">
    <property type="protein sequence ID" value="MDR7098669.1"/>
    <property type="molecule type" value="Genomic_DNA"/>
</dbReference>
<keyword evidence="2" id="KW-1134">Transmembrane beta strand</keyword>
<comment type="caution">
    <text evidence="3">The sequence shown here is derived from an EMBL/GenBank/DDBJ whole genome shotgun (WGS) entry which is preliminary data.</text>
</comment>
<reference evidence="3 4" key="1">
    <citation type="submission" date="2023-07" db="EMBL/GenBank/DDBJ databases">
        <title>Sorghum-associated microbial communities from plants grown in Nebraska, USA.</title>
        <authorList>
            <person name="Schachtman D."/>
        </authorList>
    </citation>
    <scope>NUCLEOTIDE SEQUENCE [LARGE SCALE GENOMIC DNA]</scope>
    <source>
        <strain evidence="3 4">BE187</strain>
    </source>
</reference>
<sequence length="528" mass="57218">MARALPRLNQRRMKRRFWRSVFPRRLPPPGSVWSDLNVIRIDSLRLAPAAAIAFLACAGTSCVLGPDYVRPTIDAPGAYRFGAEAPTTTLADVAPWWQGFHDEALDSLVREGLANNRDLRVAVARVDEFAARLAAVHGEAFPQVGYGASASRQRASTRGATPFPSGVDPISESYSVGLSASWELDLWGRIRRDTEAARADLLATDHARRGVALTLVASIVVGYINLLDLDRQLKVSQDTVTGRKASVDLFRTRLEGGVISDFEMQQVVAEYESAVAAIPQLQRVIAQQEDALSVLVGRNPGPIVRAQSLKSLGMPAVPGDLPAELLERRPDILQAEQQLAAANARIGVARALYFPSISLTGTGGYASADLDSLFTGPARTWSFVGQLLGPLFAGGSIKATNQQAEARREQALATYESTIQNAFRDVDDFLIAVRTTREVEASLDRRVTSLLRGVELARIRYDNGYSDYLEVLDTERSLFSAQLALSGAQGDSYRAMVGLYRAMGGDWDEMATSQPVSAAPAAGTEKAR</sequence>
<dbReference type="Gene3D" id="2.20.200.10">
    <property type="entry name" value="Outer membrane efflux proteins (OEP)"/>
    <property type="match status" value="1"/>
</dbReference>
<dbReference type="Pfam" id="PF02321">
    <property type="entry name" value="OEP"/>
    <property type="match status" value="2"/>
</dbReference>
<dbReference type="Gene3D" id="1.20.1600.10">
    <property type="entry name" value="Outer membrane efflux proteins (OEP)"/>
    <property type="match status" value="1"/>
</dbReference>
<dbReference type="NCBIfam" id="TIGR01845">
    <property type="entry name" value="outer_NodT"/>
    <property type="match status" value="1"/>
</dbReference>
<proteinExistence type="inferred from homology"/>
<accession>A0ABU1VMG0</accession>
<dbReference type="PANTHER" id="PTHR30203:SF30">
    <property type="entry name" value="OUTER MEMBRANE PROTEIN-RELATED"/>
    <property type="match status" value="1"/>
</dbReference>
<comment type="subcellular location">
    <subcellularLocation>
        <location evidence="2">Cell outer membrane</location>
        <topology evidence="2">Lipid-anchor</topology>
    </subcellularLocation>
</comment>
<name>A0ABU1VMG0_9GAMM</name>
<keyword evidence="2" id="KW-0472">Membrane</keyword>
<evidence type="ECO:0000256" key="2">
    <source>
        <dbReference type="RuleBase" id="RU362097"/>
    </source>
</evidence>
<gene>
    <name evidence="3" type="ORF">J2X04_001016</name>
</gene>
<organism evidence="3 4">
    <name type="scientific">Agrilutibacter niabensis</name>
    <dbReference type="NCBI Taxonomy" id="380628"/>
    <lineage>
        <taxon>Bacteria</taxon>
        <taxon>Pseudomonadati</taxon>
        <taxon>Pseudomonadota</taxon>
        <taxon>Gammaproteobacteria</taxon>
        <taxon>Lysobacterales</taxon>
        <taxon>Lysobacteraceae</taxon>
        <taxon>Agrilutibacter</taxon>
    </lineage>
</organism>
<dbReference type="SUPFAM" id="SSF56954">
    <property type="entry name" value="Outer membrane efflux proteins (OEP)"/>
    <property type="match status" value="1"/>
</dbReference>